<dbReference type="HOGENOM" id="CLU_003051_1_0_1"/>
<dbReference type="GO" id="GO:0004709">
    <property type="term" value="F:MAP kinase kinase kinase activity"/>
    <property type="evidence" value="ECO:0007669"/>
    <property type="project" value="UniProtKB-ARBA"/>
</dbReference>
<feature type="region of interest" description="Disordered" evidence="10">
    <location>
        <begin position="550"/>
        <end position="589"/>
    </location>
</feature>
<dbReference type="InterPro" id="IPR008271">
    <property type="entry name" value="Ser/Thr_kinase_AS"/>
</dbReference>
<dbReference type="FunFam" id="3.30.200.20:FF:000387">
    <property type="entry name" value="Serine/threonine-protein kinase STE11"/>
    <property type="match status" value="1"/>
</dbReference>
<dbReference type="FunFam" id="1.10.510.10:FF:000334">
    <property type="entry name" value="Serine/threonine-protein kinase STE11"/>
    <property type="match status" value="1"/>
</dbReference>
<dbReference type="eggNOG" id="KOG0198">
    <property type="taxonomic scope" value="Eukaryota"/>
</dbReference>
<feature type="compositionally biased region" description="Low complexity" evidence="10">
    <location>
        <begin position="170"/>
        <end position="184"/>
    </location>
</feature>
<feature type="region of interest" description="Disordered" evidence="10">
    <location>
        <begin position="418"/>
        <end position="440"/>
    </location>
</feature>
<dbReference type="PROSITE" id="PS00108">
    <property type="entry name" value="PROTEIN_KINASE_ST"/>
    <property type="match status" value="1"/>
</dbReference>
<dbReference type="AlphaFoldDB" id="A1CZC9"/>
<feature type="domain" description="Protein kinase" evidence="11">
    <location>
        <begin position="638"/>
        <end position="913"/>
    </location>
</feature>
<proteinExistence type="inferred from homology"/>
<dbReference type="GeneID" id="4592673"/>
<dbReference type="Pfam" id="PF00536">
    <property type="entry name" value="SAM_1"/>
    <property type="match status" value="1"/>
</dbReference>
<organism evidence="14 15">
    <name type="scientific">Neosartorya fischeri (strain ATCC 1020 / DSM 3700 / CBS 544.65 / FGSC A1164 / JCM 1740 / NRRL 181 / WB 181)</name>
    <name type="common">Aspergillus fischerianus</name>
    <dbReference type="NCBI Taxonomy" id="331117"/>
    <lineage>
        <taxon>Eukaryota</taxon>
        <taxon>Fungi</taxon>
        <taxon>Dikarya</taxon>
        <taxon>Ascomycota</taxon>
        <taxon>Pezizomycotina</taxon>
        <taxon>Eurotiomycetes</taxon>
        <taxon>Eurotiomycetidae</taxon>
        <taxon>Eurotiales</taxon>
        <taxon>Aspergillaceae</taxon>
        <taxon>Aspergillus</taxon>
        <taxon>Aspergillus subgen. Fumigati</taxon>
    </lineage>
</organism>
<dbReference type="InterPro" id="IPR013761">
    <property type="entry name" value="SAM/pointed_sf"/>
</dbReference>
<dbReference type="InterPro" id="IPR011009">
    <property type="entry name" value="Kinase-like_dom_sf"/>
</dbReference>
<gene>
    <name evidence="14" type="ORF">NFIA_036710</name>
</gene>
<dbReference type="InterPro" id="IPR017441">
    <property type="entry name" value="Protein_kinase_ATP_BS"/>
</dbReference>
<name>A1CZC9_NEOFI</name>
<keyword evidence="5 14" id="KW-0418">Kinase</keyword>
<dbReference type="OMA" id="FIGAHPF"/>
<dbReference type="Gene3D" id="3.10.20.90">
    <property type="entry name" value="Phosphatidylinositol 3-kinase Catalytic Subunit, Chain A, domain 1"/>
    <property type="match status" value="1"/>
</dbReference>
<dbReference type="CDD" id="cd09534">
    <property type="entry name" value="SAM_Ste11_fungal"/>
    <property type="match status" value="1"/>
</dbReference>
<dbReference type="PROSITE" id="PS50105">
    <property type="entry name" value="SAM_DOMAIN"/>
    <property type="match status" value="1"/>
</dbReference>
<dbReference type="GO" id="GO:0004707">
    <property type="term" value="F:MAP kinase activity"/>
    <property type="evidence" value="ECO:0007669"/>
    <property type="project" value="UniProtKB-EC"/>
</dbReference>
<dbReference type="KEGG" id="nfi:NFIA_036710"/>
<dbReference type="FunFam" id="1.10.150.50:FF:000075">
    <property type="entry name" value="Serine/threonine-protein kinase STE11"/>
    <property type="match status" value="1"/>
</dbReference>
<dbReference type="SMART" id="SM00220">
    <property type="entry name" value="S_TKc"/>
    <property type="match status" value="1"/>
</dbReference>
<evidence type="ECO:0000256" key="1">
    <source>
        <dbReference type="ARBA" id="ARBA00006529"/>
    </source>
</evidence>
<dbReference type="Gene3D" id="1.10.150.50">
    <property type="entry name" value="Transcription Factor, Ets-1"/>
    <property type="match status" value="1"/>
</dbReference>
<dbReference type="InterPro" id="IPR029458">
    <property type="entry name" value="Ras-bd_By2"/>
</dbReference>
<keyword evidence="4 9" id="KW-0547">Nucleotide-binding</keyword>
<dbReference type="Pfam" id="PF14847">
    <property type="entry name" value="Ras_bdg_2"/>
    <property type="match status" value="1"/>
</dbReference>
<dbReference type="VEuPathDB" id="FungiDB:NFIA_036710"/>
<evidence type="ECO:0000313" key="15">
    <source>
        <dbReference type="Proteomes" id="UP000006702"/>
    </source>
</evidence>
<dbReference type="FunFam" id="3.10.20.90:FF:000214">
    <property type="entry name" value="Serine/threonine-protein kinase STE11"/>
    <property type="match status" value="1"/>
</dbReference>
<evidence type="ECO:0000259" key="11">
    <source>
        <dbReference type="PROSITE" id="PS50011"/>
    </source>
</evidence>
<evidence type="ECO:0000313" key="14">
    <source>
        <dbReference type="EMBL" id="EAW24099.1"/>
    </source>
</evidence>
<feature type="compositionally biased region" description="Polar residues" evidence="10">
    <location>
        <begin position="550"/>
        <end position="561"/>
    </location>
</feature>
<sequence length="973" mass="107948">MLATKIQLSAPLGMTSSQATAPTYHVGPSHKSSTGASSQDGMLFTSPTESEFSLKDGHDAVRSWDEKQVINWLHSINCGQYESLFRANNFNGDNLIECDQKILQEMGIKKVGDRVRIFVAIKKLRNRSVNNLRQTNMVSEVLSQLEPQLTHMKNQLAALEAPTYAPTSDSSRLTNLRQRSSSNRRMSRLVDNGYSTGKSSSRPGSPLRNQRYAANSPMESGRKEGYFAHPSSGGSNSGRNPGTPSDGGHGHKGGLHLRQNPSIDGLTMGALPANSPVIRVIYTGGQTKVLDIKHCKTADEIILCVLKKLQLPEHQYRNYCFYVLDGLEPDPSNCRRLADHELMEICEGSSRSERGRLILRKIHAGEPDTDELRRASQLALDESQMTHMNALSSSNVRNQIKIQQLTGEPWHHIKQPLSPVSARHPQGHNEHDQSLQMSTERPSVAKLRSFFGARPPSEMIIHELTSYFPGHQREDIEKTMRMSIRRSQRLSRAASRLSVLSNTSYASSLRDAPPIPSIADTWLNPGAHPTRASRPLSVSRFNLPQTSYRDSIASSSLQPLQEESPIEPNRKSYVSFDSGSDDPSNSRQSLLDENASVAATDGGSFNERLSVLVAEDGEEEDDGLNEFLSGNNFAPKNWMKGSLIGEGSFGSVFLALHAITGELMAVKQVEIPSATKGTEFDKRKNSMVTALKHEIELLQGLHHPNIVQYLGTSADDQYLNIFLEYVPGGSIATMLKQYNTFQEPLIKNFVRQILEGLSYLHSRDIIHRDIKGANILVDNKGGIKISDFGISKRVEASTVLGARASGSGGGHLHRPSLQGSVYWMAPEVVRQTAHTKKADIWSLGCLVVEMFIGAHPFPDCSQLQAIFAIGSNSARPPAPEHASKEAMAFLDMTFQVDYEKRPSADELLQSPFLSAPLACFPEVNFLFIRKAHRTLHLPFYELEYPRAFPSYCSLSSYHFLNARLSPQRRFNIR</sequence>
<evidence type="ECO:0000256" key="3">
    <source>
        <dbReference type="ARBA" id="ARBA00022679"/>
    </source>
</evidence>
<feature type="region of interest" description="Disordered" evidence="10">
    <location>
        <begin position="162"/>
        <end position="261"/>
    </location>
</feature>
<dbReference type="EC" id="2.7.11.24" evidence="2"/>
<accession>A1CZC9</accession>
<evidence type="ECO:0000256" key="10">
    <source>
        <dbReference type="SAM" id="MobiDB-lite"/>
    </source>
</evidence>
<dbReference type="PROSITE" id="PS50011">
    <property type="entry name" value="PROTEIN_KINASE_DOM"/>
    <property type="match status" value="1"/>
</dbReference>
<evidence type="ECO:0000256" key="2">
    <source>
        <dbReference type="ARBA" id="ARBA00012411"/>
    </source>
</evidence>
<dbReference type="SUPFAM" id="SSF56112">
    <property type="entry name" value="Protein kinase-like (PK-like)"/>
    <property type="match status" value="1"/>
</dbReference>
<dbReference type="SUPFAM" id="SSF47769">
    <property type="entry name" value="SAM/Pointed domain"/>
    <property type="match status" value="1"/>
</dbReference>
<feature type="domain" description="Ras-associating" evidence="13">
    <location>
        <begin position="274"/>
        <end position="364"/>
    </location>
</feature>
<evidence type="ECO:0000256" key="9">
    <source>
        <dbReference type="PROSITE-ProRule" id="PRU10141"/>
    </source>
</evidence>
<dbReference type="InterPro" id="IPR000719">
    <property type="entry name" value="Prot_kinase_dom"/>
</dbReference>
<keyword evidence="3" id="KW-0808">Transferase</keyword>
<dbReference type="GO" id="GO:0005524">
    <property type="term" value="F:ATP binding"/>
    <property type="evidence" value="ECO:0007669"/>
    <property type="project" value="UniProtKB-UniRule"/>
</dbReference>
<dbReference type="SMART" id="SM01304">
    <property type="entry name" value="Ras_bdg_2"/>
    <property type="match status" value="1"/>
</dbReference>
<feature type="region of interest" description="Disordered" evidence="10">
    <location>
        <begin position="17"/>
        <end position="42"/>
    </location>
</feature>
<dbReference type="PROSITE" id="PS50200">
    <property type="entry name" value="RA"/>
    <property type="match status" value="1"/>
</dbReference>
<dbReference type="Proteomes" id="UP000006702">
    <property type="component" value="Unassembled WGS sequence"/>
</dbReference>
<dbReference type="OrthoDB" id="266718at2759"/>
<comment type="catalytic activity">
    <reaction evidence="8">
        <text>L-seryl-[protein] + ATP = O-phospho-L-seryl-[protein] + ADP + H(+)</text>
        <dbReference type="Rhea" id="RHEA:17989"/>
        <dbReference type="Rhea" id="RHEA-COMP:9863"/>
        <dbReference type="Rhea" id="RHEA-COMP:11604"/>
        <dbReference type="ChEBI" id="CHEBI:15378"/>
        <dbReference type="ChEBI" id="CHEBI:29999"/>
        <dbReference type="ChEBI" id="CHEBI:30616"/>
        <dbReference type="ChEBI" id="CHEBI:83421"/>
        <dbReference type="ChEBI" id="CHEBI:456216"/>
        <dbReference type="EC" id="2.7.11.24"/>
    </reaction>
    <physiologicalReaction direction="left-to-right" evidence="8">
        <dbReference type="Rhea" id="RHEA:17990"/>
    </physiologicalReaction>
</comment>
<dbReference type="Gene3D" id="1.10.510.10">
    <property type="entry name" value="Transferase(Phosphotransferase) domain 1"/>
    <property type="match status" value="1"/>
</dbReference>
<dbReference type="PANTHER" id="PTHR48016">
    <property type="entry name" value="MAP KINASE KINASE KINASE SSK2-RELATED-RELATED"/>
    <property type="match status" value="1"/>
</dbReference>
<dbReference type="InterPro" id="IPR000159">
    <property type="entry name" value="RA_dom"/>
</dbReference>
<dbReference type="InterPro" id="IPR001660">
    <property type="entry name" value="SAM"/>
</dbReference>
<feature type="compositionally biased region" description="Polar residues" evidence="10">
    <location>
        <begin position="30"/>
        <end position="42"/>
    </location>
</feature>
<keyword evidence="15" id="KW-1185">Reference proteome</keyword>
<feature type="binding site" evidence="9">
    <location>
        <position position="667"/>
    </location>
    <ligand>
        <name>ATP</name>
        <dbReference type="ChEBI" id="CHEBI:30616"/>
    </ligand>
</feature>
<dbReference type="EMBL" id="DS027686">
    <property type="protein sequence ID" value="EAW24099.1"/>
    <property type="molecule type" value="Genomic_DNA"/>
</dbReference>
<dbReference type="RefSeq" id="XP_001265996.1">
    <property type="nucleotide sequence ID" value="XM_001265995.1"/>
</dbReference>
<protein>
    <recommendedName>
        <fullName evidence="2">mitogen-activated protein kinase</fullName>
        <ecNumber evidence="2">2.7.11.24</ecNumber>
    </recommendedName>
</protein>
<evidence type="ECO:0000259" key="12">
    <source>
        <dbReference type="PROSITE" id="PS50105"/>
    </source>
</evidence>
<dbReference type="SMART" id="SM00454">
    <property type="entry name" value="SAM"/>
    <property type="match status" value="1"/>
</dbReference>
<evidence type="ECO:0000256" key="7">
    <source>
        <dbReference type="ARBA" id="ARBA00047919"/>
    </source>
</evidence>
<evidence type="ECO:0000256" key="8">
    <source>
        <dbReference type="ARBA" id="ARBA00048130"/>
    </source>
</evidence>
<dbReference type="PANTHER" id="PTHR48016:SF56">
    <property type="entry name" value="MAPKK KINASE"/>
    <property type="match status" value="1"/>
</dbReference>
<feature type="domain" description="SAM" evidence="12">
    <location>
        <begin position="64"/>
        <end position="127"/>
    </location>
</feature>
<dbReference type="PROSITE" id="PS00107">
    <property type="entry name" value="PROTEIN_KINASE_ATP"/>
    <property type="match status" value="1"/>
</dbReference>
<comment type="similarity">
    <text evidence="1">Belongs to the protein kinase superfamily. STE Ser/Thr protein kinase family. MAP kinase kinase kinase subfamily.</text>
</comment>
<dbReference type="STRING" id="331117.A1CZC9"/>
<dbReference type="Pfam" id="PF00069">
    <property type="entry name" value="Pkinase"/>
    <property type="match status" value="1"/>
</dbReference>
<feature type="compositionally biased region" description="Low complexity" evidence="10">
    <location>
        <begin position="230"/>
        <end position="244"/>
    </location>
</feature>
<feature type="compositionally biased region" description="Polar residues" evidence="10">
    <location>
        <begin position="575"/>
        <end position="589"/>
    </location>
</feature>
<evidence type="ECO:0000256" key="4">
    <source>
        <dbReference type="ARBA" id="ARBA00022741"/>
    </source>
</evidence>
<dbReference type="InterPro" id="IPR050538">
    <property type="entry name" value="MAP_kinase_kinase_kinase"/>
</dbReference>
<keyword evidence="6 9" id="KW-0067">ATP-binding</keyword>
<feature type="compositionally biased region" description="Polar residues" evidence="10">
    <location>
        <begin position="193"/>
        <end position="203"/>
    </location>
</feature>
<evidence type="ECO:0000259" key="13">
    <source>
        <dbReference type="PROSITE" id="PS50200"/>
    </source>
</evidence>
<evidence type="ECO:0000256" key="5">
    <source>
        <dbReference type="ARBA" id="ARBA00022777"/>
    </source>
</evidence>
<comment type="catalytic activity">
    <reaction evidence="7">
        <text>L-threonyl-[protein] + ATP = O-phospho-L-threonyl-[protein] + ADP + H(+)</text>
        <dbReference type="Rhea" id="RHEA:46608"/>
        <dbReference type="Rhea" id="RHEA-COMP:11060"/>
        <dbReference type="Rhea" id="RHEA-COMP:11605"/>
        <dbReference type="ChEBI" id="CHEBI:15378"/>
        <dbReference type="ChEBI" id="CHEBI:30013"/>
        <dbReference type="ChEBI" id="CHEBI:30616"/>
        <dbReference type="ChEBI" id="CHEBI:61977"/>
        <dbReference type="ChEBI" id="CHEBI:456216"/>
        <dbReference type="EC" id="2.7.11.24"/>
    </reaction>
    <physiologicalReaction direction="left-to-right" evidence="7">
        <dbReference type="Rhea" id="RHEA:46609"/>
    </physiologicalReaction>
</comment>
<evidence type="ECO:0000256" key="6">
    <source>
        <dbReference type="ARBA" id="ARBA00022840"/>
    </source>
</evidence>
<reference evidence="15" key="1">
    <citation type="journal article" date="2008" name="PLoS Genet.">
        <title>Genomic islands in the pathogenic filamentous fungus Aspergillus fumigatus.</title>
        <authorList>
            <person name="Fedorova N.D."/>
            <person name="Khaldi N."/>
            <person name="Joardar V.S."/>
            <person name="Maiti R."/>
            <person name="Amedeo P."/>
            <person name="Anderson M.J."/>
            <person name="Crabtree J."/>
            <person name="Silva J.C."/>
            <person name="Badger J.H."/>
            <person name="Albarraq A."/>
            <person name="Angiuoli S."/>
            <person name="Bussey H."/>
            <person name="Bowyer P."/>
            <person name="Cotty P.J."/>
            <person name="Dyer P.S."/>
            <person name="Egan A."/>
            <person name="Galens K."/>
            <person name="Fraser-Liggett C.M."/>
            <person name="Haas B.J."/>
            <person name="Inman J.M."/>
            <person name="Kent R."/>
            <person name="Lemieux S."/>
            <person name="Malavazi I."/>
            <person name="Orvis J."/>
            <person name="Roemer T."/>
            <person name="Ronning C.M."/>
            <person name="Sundaram J.P."/>
            <person name="Sutton G."/>
            <person name="Turner G."/>
            <person name="Venter J.C."/>
            <person name="White O.R."/>
            <person name="Whitty B.R."/>
            <person name="Youngman P."/>
            <person name="Wolfe K.H."/>
            <person name="Goldman G.H."/>
            <person name="Wortman J.R."/>
            <person name="Jiang B."/>
            <person name="Denning D.W."/>
            <person name="Nierman W.C."/>
        </authorList>
    </citation>
    <scope>NUCLEOTIDE SEQUENCE [LARGE SCALE GENOMIC DNA]</scope>
    <source>
        <strain evidence="15">ATCC 1020 / DSM 3700 / CBS 544.65 / FGSC A1164 / JCM 1740 / NRRL 181 / WB 181</strain>
    </source>
</reference>